<dbReference type="GO" id="GO:0006281">
    <property type="term" value="P:DNA repair"/>
    <property type="evidence" value="ECO:0007669"/>
    <property type="project" value="UniProtKB-KW"/>
</dbReference>
<accession>A0A2P7NSJ8</accession>
<gene>
    <name evidence="7" type="ORF">C7H79_13585</name>
</gene>
<dbReference type="InterPro" id="IPR001126">
    <property type="entry name" value="UmuC"/>
</dbReference>
<dbReference type="Gene3D" id="1.10.150.20">
    <property type="entry name" value="5' to 3' exonuclease, C-terminal subdomain"/>
    <property type="match status" value="1"/>
</dbReference>
<proteinExistence type="inferred from homology"/>
<dbReference type="SUPFAM" id="SSF100879">
    <property type="entry name" value="Lesion bypass DNA polymerase (Y-family), little finger domain"/>
    <property type="match status" value="1"/>
</dbReference>
<dbReference type="InterPro" id="IPR043128">
    <property type="entry name" value="Rev_trsase/Diguanyl_cyclase"/>
</dbReference>
<dbReference type="EMBL" id="PXXU01000052">
    <property type="protein sequence ID" value="PSJ16419.1"/>
    <property type="molecule type" value="Genomic_DNA"/>
</dbReference>
<dbReference type="GO" id="GO:0009432">
    <property type="term" value="P:SOS response"/>
    <property type="evidence" value="ECO:0007669"/>
    <property type="project" value="UniProtKB-KW"/>
</dbReference>
<dbReference type="InterPro" id="IPR025188">
    <property type="entry name" value="DUF4113"/>
</dbReference>
<keyword evidence="8" id="KW-1185">Reference proteome</keyword>
<dbReference type="Proteomes" id="UP000241912">
    <property type="component" value="Unassembled WGS sequence"/>
</dbReference>
<dbReference type="Gene3D" id="3.40.1170.60">
    <property type="match status" value="1"/>
</dbReference>
<comment type="similarity">
    <text evidence="1">Belongs to the DNA polymerase type-Y family.</text>
</comment>
<dbReference type="InterPro" id="IPR043502">
    <property type="entry name" value="DNA/RNA_pol_sf"/>
</dbReference>
<dbReference type="InterPro" id="IPR036775">
    <property type="entry name" value="DNA_pol_Y-fam_lit_finger_sf"/>
</dbReference>
<dbReference type="Pfam" id="PF13438">
    <property type="entry name" value="DUF4113"/>
    <property type="match status" value="1"/>
</dbReference>
<name>A0A2P7NSJ8_9PROT</name>
<evidence type="ECO:0000256" key="1">
    <source>
        <dbReference type="ARBA" id="ARBA00010945"/>
    </source>
</evidence>
<keyword evidence="2" id="KW-0227">DNA damage</keyword>
<dbReference type="PANTHER" id="PTHR11076:SF34">
    <property type="entry name" value="PROTEIN UMUC"/>
    <property type="match status" value="1"/>
</dbReference>
<reference evidence="7 8" key="1">
    <citation type="submission" date="2018-03" db="EMBL/GenBank/DDBJ databases">
        <title>Draft genome of Nitrosomonas supralitoralis APG5.</title>
        <authorList>
            <person name="Urakawa H."/>
            <person name="Lopez J.V."/>
        </authorList>
    </citation>
    <scope>NUCLEOTIDE SEQUENCE [LARGE SCALE GENOMIC DNA]</scope>
    <source>
        <strain evidence="7 8">APG5</strain>
    </source>
</reference>
<evidence type="ECO:0000259" key="6">
    <source>
        <dbReference type="PROSITE" id="PS50173"/>
    </source>
</evidence>
<evidence type="ECO:0000313" key="8">
    <source>
        <dbReference type="Proteomes" id="UP000241912"/>
    </source>
</evidence>
<evidence type="ECO:0000256" key="2">
    <source>
        <dbReference type="ARBA" id="ARBA00022763"/>
    </source>
</evidence>
<keyword evidence="4" id="KW-0234">DNA repair</keyword>
<dbReference type="PANTHER" id="PTHR11076">
    <property type="entry name" value="DNA REPAIR POLYMERASE UMUC / TRANSFERASE FAMILY MEMBER"/>
    <property type="match status" value="1"/>
</dbReference>
<sequence length="429" mass="48510">MNMSDRSIALIDVNNFYVSCERVFNPKLEGKPVVVLSNNDGCAVARSNEVKALGVKMGQPWFQLKDLAKKHGIVAYSSNYALYADMSNRAMSLLATFSPDHEVYSIDECFLDLTGFRKQNLVLYGQHIRQRIKQWTGLPVCIGIGSTKTLSKLANHIAKKHPEFDGVCDLNAMSLRQHDDWFSKIAVGEVWGIGRRLAPRLHEIGIHTVLDLRMTSPSRMHSNFSIVMEKIIREINGTPCIELEEMNPPRKQIVSSRSFGIPVSDLASLEQSVSLYISRAAEKLRRQRSYAEAVYVTIRTSPFNEKEPYYTNSLTIPLTTQTDNTVLLTKIALWGLREIYRCGYKYQKAGVMLSELVSANHRQPDLFSPVAADTKSDNLMNVMDQINARMGRSTLKLASEGFRQPWKMKQGNRSSGYTTKWDELVCVTK</sequence>
<dbReference type="OrthoDB" id="9808813at2"/>
<comment type="caution">
    <text evidence="7">The sequence shown here is derived from an EMBL/GenBank/DDBJ whole genome shotgun (WGS) entry which is preliminary data.</text>
</comment>
<dbReference type="Gene3D" id="3.30.1490.100">
    <property type="entry name" value="DNA polymerase, Y-family, little finger domain"/>
    <property type="match status" value="1"/>
</dbReference>
<protein>
    <submittedName>
        <fullName evidence="7">DNA polymerase V subunit UmuC</fullName>
    </submittedName>
</protein>
<dbReference type="SUPFAM" id="SSF56672">
    <property type="entry name" value="DNA/RNA polymerases"/>
    <property type="match status" value="1"/>
</dbReference>
<dbReference type="GO" id="GO:0042276">
    <property type="term" value="P:error-prone translesion synthesis"/>
    <property type="evidence" value="ECO:0007669"/>
    <property type="project" value="TreeGrafter"/>
</dbReference>
<evidence type="ECO:0000313" key="7">
    <source>
        <dbReference type="EMBL" id="PSJ16419.1"/>
    </source>
</evidence>
<dbReference type="GO" id="GO:0003684">
    <property type="term" value="F:damaged DNA binding"/>
    <property type="evidence" value="ECO:0007669"/>
    <property type="project" value="InterPro"/>
</dbReference>
<evidence type="ECO:0000256" key="3">
    <source>
        <dbReference type="ARBA" id="ARBA00023199"/>
    </source>
</evidence>
<keyword evidence="5" id="KW-0742">SOS response</keyword>
<organism evidence="7 8">
    <name type="scientific">Nitrosomonas supralitoralis</name>
    <dbReference type="NCBI Taxonomy" id="2116706"/>
    <lineage>
        <taxon>Bacteria</taxon>
        <taxon>Pseudomonadati</taxon>
        <taxon>Pseudomonadota</taxon>
        <taxon>Betaproteobacteria</taxon>
        <taxon>Nitrosomonadales</taxon>
        <taxon>Nitrosomonadaceae</taxon>
        <taxon>Nitrosomonas</taxon>
    </lineage>
</organism>
<dbReference type="NCBIfam" id="NF002955">
    <property type="entry name" value="PRK03609.1"/>
    <property type="match status" value="1"/>
</dbReference>
<dbReference type="Pfam" id="PF00817">
    <property type="entry name" value="IMS"/>
    <property type="match status" value="1"/>
</dbReference>
<dbReference type="GO" id="GO:0005829">
    <property type="term" value="C:cytosol"/>
    <property type="evidence" value="ECO:0007669"/>
    <property type="project" value="TreeGrafter"/>
</dbReference>
<feature type="domain" description="UmuC" evidence="6">
    <location>
        <begin position="8"/>
        <end position="194"/>
    </location>
</feature>
<evidence type="ECO:0000256" key="4">
    <source>
        <dbReference type="ARBA" id="ARBA00023204"/>
    </source>
</evidence>
<dbReference type="CDD" id="cd01700">
    <property type="entry name" value="PolY_Pol_V_umuC"/>
    <property type="match status" value="1"/>
</dbReference>
<dbReference type="GO" id="GO:0003887">
    <property type="term" value="F:DNA-directed DNA polymerase activity"/>
    <property type="evidence" value="ECO:0007669"/>
    <property type="project" value="TreeGrafter"/>
</dbReference>
<keyword evidence="3" id="KW-0741">SOS mutagenesis</keyword>
<dbReference type="InterPro" id="IPR050116">
    <property type="entry name" value="DNA_polymerase-Y"/>
</dbReference>
<dbReference type="Pfam" id="PF11799">
    <property type="entry name" value="IMS_C"/>
    <property type="match status" value="1"/>
</dbReference>
<evidence type="ECO:0000256" key="5">
    <source>
        <dbReference type="ARBA" id="ARBA00023236"/>
    </source>
</evidence>
<dbReference type="PROSITE" id="PS50173">
    <property type="entry name" value="UMUC"/>
    <property type="match status" value="1"/>
</dbReference>
<dbReference type="Gene3D" id="3.30.70.270">
    <property type="match status" value="1"/>
</dbReference>
<dbReference type="InterPro" id="IPR017961">
    <property type="entry name" value="DNA_pol_Y-fam_little_finger"/>
</dbReference>
<dbReference type="AlphaFoldDB" id="A0A2P7NSJ8"/>